<reference evidence="2 3" key="1">
    <citation type="submission" date="2018-11" db="EMBL/GenBank/DDBJ databases">
        <title>Sequencing the genomes of 1000 actinobacteria strains.</title>
        <authorList>
            <person name="Klenk H.-P."/>
        </authorList>
    </citation>
    <scope>NUCLEOTIDE SEQUENCE [LARGE SCALE GENOMIC DNA]</scope>
    <source>
        <strain evidence="2 3">DSM 44231</strain>
    </source>
</reference>
<proteinExistence type="predicted"/>
<gene>
    <name evidence="2" type="ORF">EDD40_4158</name>
</gene>
<keyword evidence="3" id="KW-1185">Reference proteome</keyword>
<protein>
    <submittedName>
        <fullName evidence="2">Uncharacterized protein</fullName>
    </submittedName>
</protein>
<feature type="region of interest" description="Disordered" evidence="1">
    <location>
        <begin position="166"/>
        <end position="222"/>
    </location>
</feature>
<evidence type="ECO:0000256" key="1">
    <source>
        <dbReference type="SAM" id="MobiDB-lite"/>
    </source>
</evidence>
<name>A0A3N1H8C3_9PSEU</name>
<feature type="compositionally biased region" description="Basic and acidic residues" evidence="1">
    <location>
        <begin position="210"/>
        <end position="222"/>
    </location>
</feature>
<organism evidence="2 3">
    <name type="scientific">Saccharothrix texasensis</name>
    <dbReference type="NCBI Taxonomy" id="103734"/>
    <lineage>
        <taxon>Bacteria</taxon>
        <taxon>Bacillati</taxon>
        <taxon>Actinomycetota</taxon>
        <taxon>Actinomycetes</taxon>
        <taxon>Pseudonocardiales</taxon>
        <taxon>Pseudonocardiaceae</taxon>
        <taxon>Saccharothrix</taxon>
    </lineage>
</organism>
<accession>A0A3N1H8C3</accession>
<evidence type="ECO:0000313" key="2">
    <source>
        <dbReference type="EMBL" id="ROP38794.1"/>
    </source>
</evidence>
<evidence type="ECO:0000313" key="3">
    <source>
        <dbReference type="Proteomes" id="UP000268727"/>
    </source>
</evidence>
<dbReference type="EMBL" id="RJKM01000001">
    <property type="protein sequence ID" value="ROP38794.1"/>
    <property type="molecule type" value="Genomic_DNA"/>
</dbReference>
<sequence length="222" mass="25315">MIRVAPLPRWWMWRPEADLDAIRRAAKRKRFWARVVEWDVVLAAEARDVVHCDQFTDPAQRRRAGRLCAHFDAMRDLDARRVAQVEHLLWRALVALRDSLPMRAALHRETNRPGLAAAIAEPTRELAELDRRLDQFESALRIVVEESDPELTHSALRRVAALDPLHWSPRAPGRPHAEHDRADDDDGADQLQARRVVGSPGHEGGEAEGEDQHGEHVLHETS</sequence>
<dbReference type="Proteomes" id="UP000268727">
    <property type="component" value="Unassembled WGS sequence"/>
</dbReference>
<comment type="caution">
    <text evidence="2">The sequence shown here is derived from an EMBL/GenBank/DDBJ whole genome shotgun (WGS) entry which is preliminary data.</text>
</comment>
<dbReference type="AlphaFoldDB" id="A0A3N1H8C3"/>